<comment type="cofactor">
    <cofactor evidence="4">
        <name>Ca(2+)</name>
        <dbReference type="ChEBI" id="CHEBI:29108"/>
    </cofactor>
    <text evidence="4">Binds 1 Ca(2+) ion per subunit.</text>
</comment>
<feature type="domain" description="Phospholipase A2-like central" evidence="6">
    <location>
        <begin position="35"/>
        <end position="78"/>
    </location>
</feature>
<keyword evidence="5" id="KW-0812">Transmembrane</keyword>
<proteinExistence type="predicted"/>
<keyword evidence="5" id="KW-1133">Transmembrane helix</keyword>
<dbReference type="GO" id="GO:0005576">
    <property type="term" value="C:extracellular region"/>
    <property type="evidence" value="ECO:0007669"/>
    <property type="project" value="UniProtKB-SubCell"/>
</dbReference>
<evidence type="ECO:0000313" key="8">
    <source>
        <dbReference type="Proteomes" id="UP000288216"/>
    </source>
</evidence>
<dbReference type="Proteomes" id="UP000288216">
    <property type="component" value="Unassembled WGS sequence"/>
</dbReference>
<organism evidence="7 8">
    <name type="scientific">Scyliorhinus torazame</name>
    <name type="common">Cloudy catshark</name>
    <name type="synonym">Catulus torazame</name>
    <dbReference type="NCBI Taxonomy" id="75743"/>
    <lineage>
        <taxon>Eukaryota</taxon>
        <taxon>Metazoa</taxon>
        <taxon>Chordata</taxon>
        <taxon>Craniata</taxon>
        <taxon>Vertebrata</taxon>
        <taxon>Chondrichthyes</taxon>
        <taxon>Elasmobranchii</taxon>
        <taxon>Galeomorphii</taxon>
        <taxon>Galeoidea</taxon>
        <taxon>Carcharhiniformes</taxon>
        <taxon>Scyliorhinidae</taxon>
        <taxon>Scyliorhinus</taxon>
    </lineage>
</organism>
<dbReference type="Gene3D" id="1.20.90.10">
    <property type="entry name" value="Phospholipase A2 domain"/>
    <property type="match status" value="1"/>
</dbReference>
<evidence type="ECO:0000256" key="2">
    <source>
        <dbReference type="ARBA" id="ARBA00022525"/>
    </source>
</evidence>
<evidence type="ECO:0000259" key="6">
    <source>
        <dbReference type="Pfam" id="PF00068"/>
    </source>
</evidence>
<keyword evidence="5" id="KW-0472">Membrane</keyword>
<keyword evidence="4" id="KW-0106">Calcium</keyword>
<evidence type="ECO:0000256" key="3">
    <source>
        <dbReference type="ARBA" id="ARBA00023157"/>
    </source>
</evidence>
<dbReference type="GO" id="GO:0006644">
    <property type="term" value="P:phospholipid metabolic process"/>
    <property type="evidence" value="ECO:0007669"/>
    <property type="project" value="InterPro"/>
</dbReference>
<evidence type="ECO:0000256" key="5">
    <source>
        <dbReference type="SAM" id="Phobius"/>
    </source>
</evidence>
<comment type="subcellular location">
    <subcellularLocation>
        <location evidence="1">Secreted</location>
    </subcellularLocation>
</comment>
<keyword evidence="4" id="KW-0479">Metal-binding</keyword>
<dbReference type="OrthoDB" id="10069378at2759"/>
<accession>A0A401NNH8</accession>
<dbReference type="GO" id="GO:0050482">
    <property type="term" value="P:arachidonate secretion"/>
    <property type="evidence" value="ECO:0007669"/>
    <property type="project" value="InterPro"/>
</dbReference>
<dbReference type="PANTHER" id="PTHR11716:SF100">
    <property type="entry name" value="PHOSPHOLIPASE A2"/>
    <property type="match status" value="1"/>
</dbReference>
<dbReference type="InterPro" id="IPR016090">
    <property type="entry name" value="PLA2-like_dom"/>
</dbReference>
<evidence type="ECO:0000256" key="4">
    <source>
        <dbReference type="PIRSR" id="PIRSR601211-2"/>
    </source>
</evidence>
<dbReference type="OMA" id="WRYLNYG"/>
<dbReference type="SUPFAM" id="SSF48619">
    <property type="entry name" value="Phospholipase A2, PLA2"/>
    <property type="match status" value="1"/>
</dbReference>
<dbReference type="Pfam" id="PF00068">
    <property type="entry name" value="Phospholip_A2_1"/>
    <property type="match status" value="1"/>
</dbReference>
<dbReference type="InterPro" id="IPR001211">
    <property type="entry name" value="PLA2"/>
</dbReference>
<dbReference type="PANTHER" id="PTHR11716">
    <property type="entry name" value="PHOSPHOLIPASE A2 FAMILY MEMBER"/>
    <property type="match status" value="1"/>
</dbReference>
<dbReference type="GO" id="GO:0016042">
    <property type="term" value="P:lipid catabolic process"/>
    <property type="evidence" value="ECO:0007669"/>
    <property type="project" value="InterPro"/>
</dbReference>
<dbReference type="GO" id="GO:0005509">
    <property type="term" value="F:calcium ion binding"/>
    <property type="evidence" value="ECO:0007669"/>
    <property type="project" value="InterPro"/>
</dbReference>
<sequence length="78" mass="8967">MSAERGIILWICTGFVVSMLVLQVHGQHMRHRRDIWQLAKVLSCTTGKNFLQISWRYLNYGCWCGVRGAGKPVDATDW</sequence>
<dbReference type="EMBL" id="BFAA01007794">
    <property type="protein sequence ID" value="GCB62426.1"/>
    <property type="molecule type" value="Genomic_DNA"/>
</dbReference>
<evidence type="ECO:0000313" key="7">
    <source>
        <dbReference type="EMBL" id="GCB62426.1"/>
    </source>
</evidence>
<gene>
    <name evidence="7" type="ORF">scyTo_0014494</name>
</gene>
<protein>
    <recommendedName>
        <fullName evidence="6">Phospholipase A2-like central domain-containing protein</fullName>
    </recommendedName>
</protein>
<keyword evidence="8" id="KW-1185">Reference proteome</keyword>
<feature type="transmembrane region" description="Helical" evidence="5">
    <location>
        <begin position="6"/>
        <end position="24"/>
    </location>
</feature>
<reference evidence="7 8" key="1">
    <citation type="journal article" date="2018" name="Nat. Ecol. Evol.">
        <title>Shark genomes provide insights into elasmobranch evolution and the origin of vertebrates.</title>
        <authorList>
            <person name="Hara Y"/>
            <person name="Yamaguchi K"/>
            <person name="Onimaru K"/>
            <person name="Kadota M"/>
            <person name="Koyanagi M"/>
            <person name="Keeley SD"/>
            <person name="Tatsumi K"/>
            <person name="Tanaka K"/>
            <person name="Motone F"/>
            <person name="Kageyama Y"/>
            <person name="Nozu R"/>
            <person name="Adachi N"/>
            <person name="Nishimura O"/>
            <person name="Nakagawa R"/>
            <person name="Tanegashima C"/>
            <person name="Kiyatake I"/>
            <person name="Matsumoto R"/>
            <person name="Murakumo K"/>
            <person name="Nishida K"/>
            <person name="Terakita A"/>
            <person name="Kuratani S"/>
            <person name="Sato K"/>
            <person name="Hyodo S Kuraku.S."/>
        </authorList>
    </citation>
    <scope>NUCLEOTIDE SEQUENCE [LARGE SCALE GENOMIC DNA]</scope>
</reference>
<dbReference type="AlphaFoldDB" id="A0A401NNH8"/>
<name>A0A401NNH8_SCYTO</name>
<keyword evidence="2" id="KW-0964">Secreted</keyword>
<keyword evidence="3" id="KW-1015">Disulfide bond</keyword>
<dbReference type="InterPro" id="IPR036444">
    <property type="entry name" value="PLipase_A2_dom_sf"/>
</dbReference>
<comment type="caution">
    <text evidence="7">The sequence shown here is derived from an EMBL/GenBank/DDBJ whole genome shotgun (WGS) entry which is preliminary data.</text>
</comment>
<dbReference type="GO" id="GO:0005543">
    <property type="term" value="F:phospholipid binding"/>
    <property type="evidence" value="ECO:0007669"/>
    <property type="project" value="TreeGrafter"/>
</dbReference>
<feature type="binding site" evidence="4">
    <location>
        <position position="65"/>
    </location>
    <ligand>
        <name>Ca(2+)</name>
        <dbReference type="ChEBI" id="CHEBI:29108"/>
    </ligand>
</feature>
<dbReference type="GO" id="GO:0047498">
    <property type="term" value="F:calcium-dependent phospholipase A2 activity"/>
    <property type="evidence" value="ECO:0007669"/>
    <property type="project" value="TreeGrafter"/>
</dbReference>
<evidence type="ECO:0000256" key="1">
    <source>
        <dbReference type="ARBA" id="ARBA00004613"/>
    </source>
</evidence>